<accession>A0A4S8QJM0</accession>
<reference evidence="5" key="1">
    <citation type="submission" date="2019-04" db="EMBL/GenBank/DDBJ databases">
        <title>Nocardioides xinjiangensis sp. nov.</title>
        <authorList>
            <person name="Liu S."/>
        </authorList>
    </citation>
    <scope>NUCLEOTIDE SEQUENCE [LARGE SCALE GENOMIC DNA]</scope>
    <source>
        <strain evidence="5">18</strain>
    </source>
</reference>
<keyword evidence="2" id="KW-0472">Membrane</keyword>
<evidence type="ECO:0008006" key="6">
    <source>
        <dbReference type="Google" id="ProtNLM"/>
    </source>
</evidence>
<feature type="transmembrane region" description="Helical" evidence="2">
    <location>
        <begin position="367"/>
        <end position="388"/>
    </location>
</feature>
<dbReference type="CDD" id="cd00688">
    <property type="entry name" value="ISOPREN_C2_like"/>
    <property type="match status" value="1"/>
</dbReference>
<proteinExistence type="predicted"/>
<evidence type="ECO:0000313" key="5">
    <source>
        <dbReference type="Proteomes" id="UP000308760"/>
    </source>
</evidence>
<organism evidence="4 5">
    <name type="scientific">Glycomyces buryatensis</name>
    <dbReference type="NCBI Taxonomy" id="2570927"/>
    <lineage>
        <taxon>Bacteria</taxon>
        <taxon>Bacillati</taxon>
        <taxon>Actinomycetota</taxon>
        <taxon>Actinomycetes</taxon>
        <taxon>Glycomycetales</taxon>
        <taxon>Glycomycetaceae</taxon>
        <taxon>Glycomyces</taxon>
    </lineage>
</organism>
<feature type="region of interest" description="Disordered" evidence="1">
    <location>
        <begin position="396"/>
        <end position="440"/>
    </location>
</feature>
<dbReference type="OrthoDB" id="5185403at2"/>
<feature type="signal peptide" evidence="3">
    <location>
        <begin position="1"/>
        <end position="32"/>
    </location>
</feature>
<keyword evidence="2" id="KW-0812">Transmembrane</keyword>
<dbReference type="AlphaFoldDB" id="A0A4S8QJM0"/>
<dbReference type="PROSITE" id="PS51318">
    <property type="entry name" value="TAT"/>
    <property type="match status" value="1"/>
</dbReference>
<comment type="caution">
    <text evidence="4">The sequence shown here is derived from an EMBL/GenBank/DDBJ whole genome shotgun (WGS) entry which is preliminary data.</text>
</comment>
<gene>
    <name evidence="4" type="ORF">FAB82_10830</name>
</gene>
<dbReference type="Gene3D" id="1.50.10.20">
    <property type="match status" value="1"/>
</dbReference>
<feature type="chain" id="PRO_5020685144" description="Terpene cyclase/mutase family protein" evidence="3">
    <location>
        <begin position="33"/>
        <end position="440"/>
    </location>
</feature>
<dbReference type="InterPro" id="IPR006311">
    <property type="entry name" value="TAT_signal"/>
</dbReference>
<keyword evidence="5" id="KW-1185">Reference proteome</keyword>
<dbReference type="Proteomes" id="UP000308760">
    <property type="component" value="Unassembled WGS sequence"/>
</dbReference>
<dbReference type="RefSeq" id="WP_136534552.1">
    <property type="nucleotide sequence ID" value="NZ_STGY01000042.1"/>
</dbReference>
<protein>
    <recommendedName>
        <fullName evidence="6">Terpene cyclase/mutase family protein</fullName>
    </recommendedName>
</protein>
<evidence type="ECO:0000256" key="2">
    <source>
        <dbReference type="SAM" id="Phobius"/>
    </source>
</evidence>
<evidence type="ECO:0000256" key="1">
    <source>
        <dbReference type="SAM" id="MobiDB-lite"/>
    </source>
</evidence>
<dbReference type="EMBL" id="STGY01000042">
    <property type="protein sequence ID" value="THV41589.1"/>
    <property type="molecule type" value="Genomic_DNA"/>
</dbReference>
<sequence>MRHQPKRRLLTAAAAAVLPIAVLGTAAAPAHAQDSEPFAAPAAAGAAWLAAQADGPSWSDGDIGTSLDAVIGLMAARVGTDQVQTTLEWLNDEDVLSSYVYPPSDESEDPALNAGGAGKVMYVVATAGGDPTDFGGIRLAAEVTAAQTETGGFGDGSVQNTSWAVLGLSRTDQGANAEAGAALAAAQCDDGGFSYADVDADGGADCVSDPDTTGIAVAALAVLEGDDVTAALDGAVMWLENNQSENGGFDAGFGENASSTAMAAQAFFATERSGAAERATSFLIELQLGCDTDAAGAFMASDPEDPEYGESMRLLATAQSLVAVAGQNLATLDASESTADIPVLDCEGGTDAASPADEAVSSDSDAWIPWVIVAAALLLIALVAYLIVRARRGGDGGAEGAAEGGAASDAADADETGETGESEDGSAGEGGDGSDRDQRG</sequence>
<keyword evidence="3" id="KW-0732">Signal</keyword>
<evidence type="ECO:0000256" key="3">
    <source>
        <dbReference type="SAM" id="SignalP"/>
    </source>
</evidence>
<evidence type="ECO:0000313" key="4">
    <source>
        <dbReference type="EMBL" id="THV41589.1"/>
    </source>
</evidence>
<reference evidence="4 5" key="2">
    <citation type="submission" date="2019-05" db="EMBL/GenBank/DDBJ databases">
        <title>Glycomyces buryatensis sp. nov.</title>
        <authorList>
            <person name="Nikitina E."/>
        </authorList>
    </citation>
    <scope>NUCLEOTIDE SEQUENCE [LARGE SCALE GENOMIC DNA]</scope>
    <source>
        <strain evidence="4 5">18</strain>
    </source>
</reference>
<keyword evidence="2" id="KW-1133">Transmembrane helix</keyword>
<dbReference type="InterPro" id="IPR008930">
    <property type="entry name" value="Terpenoid_cyclase/PrenylTrfase"/>
</dbReference>
<feature type="compositionally biased region" description="Acidic residues" evidence="1">
    <location>
        <begin position="411"/>
        <end position="426"/>
    </location>
</feature>
<dbReference type="SUPFAM" id="SSF48239">
    <property type="entry name" value="Terpenoid cyclases/Protein prenyltransferases"/>
    <property type="match status" value="1"/>
</dbReference>
<name>A0A4S8QJM0_9ACTN</name>